<dbReference type="Proteomes" id="UP000663419">
    <property type="component" value="Chromosome 6"/>
</dbReference>
<evidence type="ECO:0000313" key="2">
    <source>
        <dbReference type="EMBL" id="QSS57912.1"/>
    </source>
</evidence>
<feature type="compositionally biased region" description="Polar residues" evidence="1">
    <location>
        <begin position="161"/>
        <end position="176"/>
    </location>
</feature>
<gene>
    <name evidence="2" type="ORF">I7I53_12247</name>
</gene>
<dbReference type="AlphaFoldDB" id="A0A8A1M0G7"/>
<feature type="compositionally biased region" description="Basic and acidic residues" evidence="1">
    <location>
        <begin position="131"/>
        <end position="147"/>
    </location>
</feature>
<reference evidence="2" key="1">
    <citation type="submission" date="2021-01" db="EMBL/GenBank/DDBJ databases">
        <title>Chromosome-level genome assembly of a human fungal pathogen reveals clustering of transcriptionally co-regulated genes.</title>
        <authorList>
            <person name="Voorhies M."/>
            <person name="Cohen S."/>
            <person name="Shea T.P."/>
            <person name="Petrus S."/>
            <person name="Munoz J.F."/>
            <person name="Poplawski S."/>
            <person name="Goldman W.E."/>
            <person name="Michael T."/>
            <person name="Cuomo C.A."/>
            <person name="Sil A."/>
            <person name="Beyhan S."/>
        </authorList>
    </citation>
    <scope>NUCLEOTIDE SEQUENCE</scope>
    <source>
        <strain evidence="2">H88</strain>
    </source>
</reference>
<sequence length="176" mass="19893">MLNSQSKLLLQKISEHYKHSKCTSYSIIVSSNSNSLTMTLSLLKHAVLYEISDRYNSSELSVQNLISEQESLTVSFYNPQQLSRSSPLTINQFLSQFVCLYLSHSINDKSESSPDNLIDLNDRIDEKCNTESLSKDQEASHLRDNTKCECNSETGDERNSKTTSIQDLEGESQTQP</sequence>
<evidence type="ECO:0000313" key="3">
    <source>
        <dbReference type="Proteomes" id="UP000663419"/>
    </source>
</evidence>
<proteinExistence type="predicted"/>
<dbReference type="EMBL" id="CP069107">
    <property type="protein sequence ID" value="QSS57912.1"/>
    <property type="molecule type" value="Genomic_DNA"/>
</dbReference>
<feature type="region of interest" description="Disordered" evidence="1">
    <location>
        <begin position="131"/>
        <end position="176"/>
    </location>
</feature>
<organism evidence="2 3">
    <name type="scientific">Ajellomyces capsulatus (strain H88)</name>
    <name type="common">Darling's disease fungus</name>
    <name type="synonym">Histoplasma capsulatum</name>
    <dbReference type="NCBI Taxonomy" id="544711"/>
    <lineage>
        <taxon>Eukaryota</taxon>
        <taxon>Fungi</taxon>
        <taxon>Dikarya</taxon>
        <taxon>Ascomycota</taxon>
        <taxon>Pezizomycotina</taxon>
        <taxon>Eurotiomycetes</taxon>
        <taxon>Eurotiomycetidae</taxon>
        <taxon>Onygenales</taxon>
        <taxon>Ajellomycetaceae</taxon>
        <taxon>Histoplasma</taxon>
    </lineage>
</organism>
<evidence type="ECO:0000256" key="1">
    <source>
        <dbReference type="SAM" id="MobiDB-lite"/>
    </source>
</evidence>
<name>A0A8A1M0G7_AJEC8</name>
<protein>
    <submittedName>
        <fullName evidence="2">Uncharacterized protein</fullName>
    </submittedName>
</protein>
<accession>A0A8A1M0G7</accession>
<dbReference type="VEuPathDB" id="FungiDB:I7I53_12247"/>